<organism evidence="1 2">
    <name type="scientific">Gossypium stocksii</name>
    <dbReference type="NCBI Taxonomy" id="47602"/>
    <lineage>
        <taxon>Eukaryota</taxon>
        <taxon>Viridiplantae</taxon>
        <taxon>Streptophyta</taxon>
        <taxon>Embryophyta</taxon>
        <taxon>Tracheophyta</taxon>
        <taxon>Spermatophyta</taxon>
        <taxon>Magnoliopsida</taxon>
        <taxon>eudicotyledons</taxon>
        <taxon>Gunneridae</taxon>
        <taxon>Pentapetalae</taxon>
        <taxon>rosids</taxon>
        <taxon>malvids</taxon>
        <taxon>Malvales</taxon>
        <taxon>Malvaceae</taxon>
        <taxon>Malvoideae</taxon>
        <taxon>Gossypium</taxon>
    </lineage>
</organism>
<reference evidence="1 2" key="1">
    <citation type="journal article" date="2021" name="Plant Biotechnol. J.">
        <title>Multi-omics assisted identification of the key and species-specific regulatory components of drought-tolerant mechanisms in Gossypium stocksii.</title>
        <authorList>
            <person name="Yu D."/>
            <person name="Ke L."/>
            <person name="Zhang D."/>
            <person name="Wu Y."/>
            <person name="Sun Y."/>
            <person name="Mei J."/>
            <person name="Sun J."/>
            <person name="Sun Y."/>
        </authorList>
    </citation>
    <scope>NUCLEOTIDE SEQUENCE [LARGE SCALE GENOMIC DNA]</scope>
    <source>
        <strain evidence="2">cv. E1</strain>
        <tissue evidence="1">Leaf</tissue>
    </source>
</reference>
<accession>A0A9D3VGK0</accession>
<evidence type="ECO:0000313" key="1">
    <source>
        <dbReference type="EMBL" id="KAH1082970.1"/>
    </source>
</evidence>
<dbReference type="AlphaFoldDB" id="A0A9D3VGK0"/>
<sequence>MEEDLANLKLLDEDEEAFQEEAAVVDRSYQFCLVGRCLTDSVVHFHSLRNTMADLWHPIGGICITCGGDIRWQVSASVKLMDHSGTMRIWKILSKESDNWRYLGSGVLNGNDIGNGPMDQMLEEENDQVITLEGKKRKRIVEGSLTLAGNNVEASPFVLTASSGE</sequence>
<dbReference type="OrthoDB" id="1000485at2759"/>
<evidence type="ECO:0000313" key="2">
    <source>
        <dbReference type="Proteomes" id="UP000828251"/>
    </source>
</evidence>
<name>A0A9D3VGK0_9ROSI</name>
<dbReference type="EMBL" id="JAIQCV010000007">
    <property type="protein sequence ID" value="KAH1082970.1"/>
    <property type="molecule type" value="Genomic_DNA"/>
</dbReference>
<protein>
    <recommendedName>
        <fullName evidence="3">DUF4283 domain-containing protein</fullName>
    </recommendedName>
</protein>
<comment type="caution">
    <text evidence="1">The sequence shown here is derived from an EMBL/GenBank/DDBJ whole genome shotgun (WGS) entry which is preliminary data.</text>
</comment>
<evidence type="ECO:0008006" key="3">
    <source>
        <dbReference type="Google" id="ProtNLM"/>
    </source>
</evidence>
<gene>
    <name evidence="1" type="ORF">J1N35_022731</name>
</gene>
<proteinExistence type="predicted"/>
<dbReference type="Proteomes" id="UP000828251">
    <property type="component" value="Unassembled WGS sequence"/>
</dbReference>
<keyword evidence="2" id="KW-1185">Reference proteome</keyword>